<dbReference type="AlphaFoldDB" id="A0AAW1P600"/>
<sequence>MDRLYQAAFAAFLKVIELDLVPDFIIRRGIRYLLAKRLQSERVGGQEAYQQKVQAFVEELKGMPIAIQTAAANEQHYEVPTEYFLLCLGKHLKYSSCLYPSPSTSLDQAEEAMLELCCQRAGLRNGQDVLELGCGWGSMCLYIADKYPRSRVTGVSNSRTQRQLIMQRCKERGITNLEIITADVVDFEAPATYDAIVSIEMFEHMKNYKALMSKIAKWLKPQGHLFVHIFNHKLFPYHFEDKGADDFMARYFFSGGTMASADLLLHFQDDLAIQQQWWVNGQHYSRTLEAWLAKMDAHRKQIMPIMEKTYGKDSGLKWWVYWRLFYLACSELFNYSQGEEWGVSHYLFQKRS</sequence>
<dbReference type="FunFam" id="3.40.50.150:FF:000554">
    <property type="entry name" value="Cation-transporting ATPase"/>
    <property type="match status" value="1"/>
</dbReference>
<organism evidence="2 3">
    <name type="scientific">[Myrmecia] bisecta</name>
    <dbReference type="NCBI Taxonomy" id="41462"/>
    <lineage>
        <taxon>Eukaryota</taxon>
        <taxon>Viridiplantae</taxon>
        <taxon>Chlorophyta</taxon>
        <taxon>core chlorophytes</taxon>
        <taxon>Trebouxiophyceae</taxon>
        <taxon>Trebouxiales</taxon>
        <taxon>Trebouxiaceae</taxon>
        <taxon>Myrmecia</taxon>
    </lineage>
</organism>
<accession>A0AAW1P600</accession>
<protein>
    <recommendedName>
        <fullName evidence="4">Cyclopropane-fatty-acyl-phospholipid synthase</fullName>
    </recommendedName>
</protein>
<dbReference type="EMBL" id="JALJOR010000018">
    <property type="protein sequence ID" value="KAK9804356.1"/>
    <property type="molecule type" value="Genomic_DNA"/>
</dbReference>
<evidence type="ECO:0000313" key="3">
    <source>
        <dbReference type="Proteomes" id="UP001489004"/>
    </source>
</evidence>
<name>A0AAW1P600_9CHLO</name>
<evidence type="ECO:0000313" key="2">
    <source>
        <dbReference type="EMBL" id="KAK9804356.1"/>
    </source>
</evidence>
<evidence type="ECO:0000256" key="1">
    <source>
        <dbReference type="ARBA" id="ARBA00010815"/>
    </source>
</evidence>
<dbReference type="Proteomes" id="UP001489004">
    <property type="component" value="Unassembled WGS sequence"/>
</dbReference>
<dbReference type="PANTHER" id="PTHR43832">
    <property type="match status" value="1"/>
</dbReference>
<dbReference type="CDD" id="cd02440">
    <property type="entry name" value="AdoMet_MTases"/>
    <property type="match status" value="1"/>
</dbReference>
<keyword evidence="3" id="KW-1185">Reference proteome</keyword>
<proteinExistence type="inferred from homology"/>
<dbReference type="Pfam" id="PF02353">
    <property type="entry name" value="CMAS"/>
    <property type="match status" value="1"/>
</dbReference>
<dbReference type="InterPro" id="IPR029063">
    <property type="entry name" value="SAM-dependent_MTases_sf"/>
</dbReference>
<evidence type="ECO:0008006" key="4">
    <source>
        <dbReference type="Google" id="ProtNLM"/>
    </source>
</evidence>
<gene>
    <name evidence="2" type="ORF">WJX72_008944</name>
</gene>
<comment type="caution">
    <text evidence="2">The sequence shown here is derived from an EMBL/GenBank/DDBJ whole genome shotgun (WGS) entry which is preliminary data.</text>
</comment>
<dbReference type="PANTHER" id="PTHR43832:SF1">
    <property type="entry name" value="S-ADENOSYL-L-METHIONINE-DEPENDENT METHYLTRANSFERASES SUPERFAMILY PROTEIN"/>
    <property type="match status" value="1"/>
</dbReference>
<dbReference type="Gene3D" id="3.40.50.150">
    <property type="entry name" value="Vaccinia Virus protein VP39"/>
    <property type="match status" value="1"/>
</dbReference>
<comment type="similarity">
    <text evidence="1">Belongs to the CFA/CMAS family.</text>
</comment>
<reference evidence="2 3" key="1">
    <citation type="journal article" date="2024" name="Nat. Commun.">
        <title>Phylogenomics reveals the evolutionary origins of lichenization in chlorophyte algae.</title>
        <authorList>
            <person name="Puginier C."/>
            <person name="Libourel C."/>
            <person name="Otte J."/>
            <person name="Skaloud P."/>
            <person name="Haon M."/>
            <person name="Grisel S."/>
            <person name="Petersen M."/>
            <person name="Berrin J.G."/>
            <person name="Delaux P.M."/>
            <person name="Dal Grande F."/>
            <person name="Keller J."/>
        </authorList>
    </citation>
    <scope>NUCLEOTIDE SEQUENCE [LARGE SCALE GENOMIC DNA]</scope>
    <source>
        <strain evidence="2 3">SAG 2043</strain>
    </source>
</reference>
<dbReference type="SUPFAM" id="SSF53335">
    <property type="entry name" value="S-adenosyl-L-methionine-dependent methyltransferases"/>
    <property type="match status" value="1"/>
</dbReference>